<reference evidence="1 2" key="1">
    <citation type="journal article" date="2019" name="Environ. Microbiol.">
        <title>An active ?-lactamase is a part of an orchestrated cell wall stress resistance network of Bacillus subtilis and related rhizosphere species.</title>
        <authorList>
            <person name="Bucher T."/>
            <person name="Keren-Paz A."/>
            <person name="Hausser J."/>
            <person name="Olender T."/>
            <person name="Cytryn E."/>
            <person name="Kolodkin-Gal I."/>
        </authorList>
    </citation>
    <scope>NUCLEOTIDE SEQUENCE [LARGE SCALE GENOMIC DNA]</scope>
    <source>
        <strain evidence="1 2">I32</strain>
    </source>
</reference>
<dbReference type="AlphaFoldDB" id="A0A9X9A273"/>
<comment type="caution">
    <text evidence="1">The sequence shown here is derived from an EMBL/GenBank/DDBJ whole genome shotgun (WGS) entry which is preliminary data.</text>
</comment>
<feature type="non-terminal residue" evidence="1">
    <location>
        <position position="1"/>
    </location>
</feature>
<sequence>SKAQEANQQALELTRQFLSAFQQSIDNIQSVATEFERMDNELQKNF</sequence>
<dbReference type="NCBIfam" id="TIGR04197">
    <property type="entry name" value="T7SS_SACOL2603"/>
    <property type="match status" value="1"/>
</dbReference>
<name>A0A9X9A273_BACCE</name>
<evidence type="ECO:0000313" key="1">
    <source>
        <dbReference type="EMBL" id="TKI89346.1"/>
    </source>
</evidence>
<dbReference type="InterPro" id="IPR021477">
    <property type="entry name" value="TVIIS_effector_SACOL2603_fam"/>
</dbReference>
<proteinExistence type="predicted"/>
<gene>
    <name evidence="1" type="ORF">FC695_36180</name>
</gene>
<protein>
    <submittedName>
        <fullName evidence="1">TIGR04197 family type VII secretion effector</fullName>
    </submittedName>
</protein>
<dbReference type="Proteomes" id="UP000308444">
    <property type="component" value="Unassembled WGS sequence"/>
</dbReference>
<dbReference type="EMBL" id="SZOH01003741">
    <property type="protein sequence ID" value="TKI89346.1"/>
    <property type="molecule type" value="Genomic_DNA"/>
</dbReference>
<evidence type="ECO:0000313" key="2">
    <source>
        <dbReference type="Proteomes" id="UP000308444"/>
    </source>
</evidence>
<organism evidence="1 2">
    <name type="scientific">Bacillus cereus</name>
    <dbReference type="NCBI Taxonomy" id="1396"/>
    <lineage>
        <taxon>Bacteria</taxon>
        <taxon>Bacillati</taxon>
        <taxon>Bacillota</taxon>
        <taxon>Bacilli</taxon>
        <taxon>Bacillales</taxon>
        <taxon>Bacillaceae</taxon>
        <taxon>Bacillus</taxon>
        <taxon>Bacillus cereus group</taxon>
    </lineage>
</organism>
<accession>A0A9X9A273</accession>